<keyword evidence="5 8" id="KW-0456">Lyase</keyword>
<dbReference type="PANTHER" id="PTHR11002:SF76">
    <property type="entry name" value="CARBONIC ANHYDRASE"/>
    <property type="match status" value="1"/>
</dbReference>
<evidence type="ECO:0000256" key="7">
    <source>
        <dbReference type="PIRSR" id="PIRSR601765-1"/>
    </source>
</evidence>
<comment type="caution">
    <text evidence="9">The sequence shown here is derived from an EMBL/GenBank/DDBJ whole genome shotgun (WGS) entry which is preliminary data.</text>
</comment>
<dbReference type="Pfam" id="PF00484">
    <property type="entry name" value="Pro_CA"/>
    <property type="match status" value="1"/>
</dbReference>
<dbReference type="InterPro" id="IPR001765">
    <property type="entry name" value="Carbonic_anhydrase"/>
</dbReference>
<keyword evidence="3 7" id="KW-0479">Metal-binding</keyword>
<feature type="binding site" evidence="7">
    <location>
        <position position="42"/>
    </location>
    <ligand>
        <name>Zn(2+)</name>
        <dbReference type="ChEBI" id="CHEBI:29105"/>
    </ligand>
</feature>
<feature type="binding site" evidence="7">
    <location>
        <position position="44"/>
    </location>
    <ligand>
        <name>Zn(2+)</name>
        <dbReference type="ChEBI" id="CHEBI:29105"/>
    </ligand>
</feature>
<dbReference type="GO" id="GO:0015976">
    <property type="term" value="P:carbon utilization"/>
    <property type="evidence" value="ECO:0007669"/>
    <property type="project" value="InterPro"/>
</dbReference>
<dbReference type="PANTHER" id="PTHR11002">
    <property type="entry name" value="CARBONIC ANHYDRASE"/>
    <property type="match status" value="1"/>
</dbReference>
<comment type="similarity">
    <text evidence="1 8">Belongs to the beta-class carbonic anhydrase family.</text>
</comment>
<dbReference type="EMBL" id="JACIDC010000010">
    <property type="protein sequence ID" value="MBB4041349.1"/>
    <property type="molecule type" value="Genomic_DNA"/>
</dbReference>
<dbReference type="CDD" id="cd00884">
    <property type="entry name" value="beta_CA_cladeB"/>
    <property type="match status" value="1"/>
</dbReference>
<organism evidence="9 10">
    <name type="scientific">Microvirga flocculans</name>
    <dbReference type="NCBI Taxonomy" id="217168"/>
    <lineage>
        <taxon>Bacteria</taxon>
        <taxon>Pseudomonadati</taxon>
        <taxon>Pseudomonadota</taxon>
        <taxon>Alphaproteobacteria</taxon>
        <taxon>Hyphomicrobiales</taxon>
        <taxon>Methylobacteriaceae</taxon>
        <taxon>Microvirga</taxon>
    </lineage>
</organism>
<reference evidence="9 10" key="1">
    <citation type="submission" date="2020-08" db="EMBL/GenBank/DDBJ databases">
        <title>Genomic Encyclopedia of Type Strains, Phase IV (KMG-IV): sequencing the most valuable type-strain genomes for metagenomic binning, comparative biology and taxonomic classification.</title>
        <authorList>
            <person name="Goeker M."/>
        </authorList>
    </citation>
    <scope>NUCLEOTIDE SEQUENCE [LARGE SCALE GENOMIC DNA]</scope>
    <source>
        <strain evidence="9 10">DSM 15743</strain>
    </source>
</reference>
<feature type="binding site" evidence="7">
    <location>
        <position position="106"/>
    </location>
    <ligand>
        <name>Zn(2+)</name>
        <dbReference type="ChEBI" id="CHEBI:29105"/>
    </ligand>
</feature>
<evidence type="ECO:0000256" key="4">
    <source>
        <dbReference type="ARBA" id="ARBA00022833"/>
    </source>
</evidence>
<evidence type="ECO:0000256" key="6">
    <source>
        <dbReference type="ARBA" id="ARBA00048348"/>
    </source>
</evidence>
<evidence type="ECO:0000256" key="5">
    <source>
        <dbReference type="ARBA" id="ARBA00023239"/>
    </source>
</evidence>
<dbReference type="RefSeq" id="WP_027316714.1">
    <property type="nucleotide sequence ID" value="NZ_JACIDC010000010.1"/>
</dbReference>
<dbReference type="GO" id="GO:0004089">
    <property type="term" value="F:carbonate dehydratase activity"/>
    <property type="evidence" value="ECO:0007669"/>
    <property type="project" value="UniProtKB-UniRule"/>
</dbReference>
<proteinExistence type="inferred from homology"/>
<keyword evidence="10" id="KW-1185">Reference proteome</keyword>
<dbReference type="Gene3D" id="3.40.1050.10">
    <property type="entry name" value="Carbonic anhydrase"/>
    <property type="match status" value="1"/>
</dbReference>
<evidence type="ECO:0000256" key="8">
    <source>
        <dbReference type="RuleBase" id="RU003956"/>
    </source>
</evidence>
<evidence type="ECO:0000256" key="2">
    <source>
        <dbReference type="ARBA" id="ARBA00012925"/>
    </source>
</evidence>
<dbReference type="SUPFAM" id="SSF53056">
    <property type="entry name" value="beta-carbonic anhydrase, cab"/>
    <property type="match status" value="1"/>
</dbReference>
<evidence type="ECO:0000313" key="10">
    <source>
        <dbReference type="Proteomes" id="UP000519439"/>
    </source>
</evidence>
<dbReference type="AlphaFoldDB" id="A0A7W6IHB4"/>
<name>A0A7W6IHB4_9HYPH</name>
<dbReference type="GO" id="GO:0008270">
    <property type="term" value="F:zinc ion binding"/>
    <property type="evidence" value="ECO:0007669"/>
    <property type="project" value="UniProtKB-UniRule"/>
</dbReference>
<dbReference type="InterPro" id="IPR015892">
    <property type="entry name" value="Carbonic_anhydrase_CS"/>
</dbReference>
<evidence type="ECO:0000313" key="9">
    <source>
        <dbReference type="EMBL" id="MBB4041349.1"/>
    </source>
</evidence>
<dbReference type="SMART" id="SM00947">
    <property type="entry name" value="Pro_CA"/>
    <property type="match status" value="1"/>
</dbReference>
<dbReference type="EC" id="4.2.1.1" evidence="2 8"/>
<feature type="binding site" evidence="7">
    <location>
        <position position="103"/>
    </location>
    <ligand>
        <name>Zn(2+)</name>
        <dbReference type="ChEBI" id="CHEBI:29105"/>
    </ligand>
</feature>
<dbReference type="InterPro" id="IPR045066">
    <property type="entry name" value="Beta_CA_cladeB"/>
</dbReference>
<protein>
    <recommendedName>
        <fullName evidence="2 8">Carbonic anhydrase</fullName>
        <ecNumber evidence="2 8">4.2.1.1</ecNumber>
    </recommendedName>
    <alternativeName>
        <fullName evidence="8">Carbonate dehydratase</fullName>
    </alternativeName>
</protein>
<keyword evidence="4 7" id="KW-0862">Zinc</keyword>
<comment type="catalytic activity">
    <reaction evidence="6 8">
        <text>hydrogencarbonate + H(+) = CO2 + H2O</text>
        <dbReference type="Rhea" id="RHEA:10748"/>
        <dbReference type="ChEBI" id="CHEBI:15377"/>
        <dbReference type="ChEBI" id="CHEBI:15378"/>
        <dbReference type="ChEBI" id="CHEBI:16526"/>
        <dbReference type="ChEBI" id="CHEBI:17544"/>
        <dbReference type="EC" id="4.2.1.1"/>
    </reaction>
</comment>
<gene>
    <name evidence="9" type="ORF">GGR34_003019</name>
</gene>
<comment type="function">
    <text evidence="8">Reversible hydration of carbon dioxide.</text>
</comment>
<accession>A0A7W6IHB4</accession>
<evidence type="ECO:0000256" key="1">
    <source>
        <dbReference type="ARBA" id="ARBA00006217"/>
    </source>
</evidence>
<dbReference type="PROSITE" id="PS00705">
    <property type="entry name" value="PROK_CO2_ANHYDRASE_2"/>
    <property type="match status" value="1"/>
</dbReference>
<dbReference type="Proteomes" id="UP000519439">
    <property type="component" value="Unassembled WGS sequence"/>
</dbReference>
<evidence type="ECO:0000256" key="3">
    <source>
        <dbReference type="ARBA" id="ARBA00022723"/>
    </source>
</evidence>
<sequence>MFPQRLTEGYRAFLDARFPSEKNRFEALAEKGQSPEVMVIGCCDSRVSPEVIFDASPGELFVVRNVANLVPPYETGGDYHGTSAALEFAVQALRVKHIVVLGHARCGGVRAFADDKAPLSPGDFIGRWMNLIKPAGERLGPHRGNLEEYLPRLELAAIENSLANLMTFPCVRILVERGKLQLHGAYFGVATGVLLVRDPETGEFKPVADNLPERVSMFSARDAGPL</sequence>
<comment type="cofactor">
    <cofactor evidence="7">
        <name>Zn(2+)</name>
        <dbReference type="ChEBI" id="CHEBI:29105"/>
    </cofactor>
    <text evidence="7">Binds 1 zinc ion per subunit.</text>
</comment>
<dbReference type="InterPro" id="IPR036874">
    <property type="entry name" value="Carbonic_anhydrase_sf"/>
</dbReference>